<evidence type="ECO:0000256" key="16">
    <source>
        <dbReference type="ARBA" id="ARBA00048778"/>
    </source>
</evidence>
<feature type="transmembrane region" description="Helical" evidence="19">
    <location>
        <begin position="593"/>
        <end position="618"/>
    </location>
</feature>
<dbReference type="FunFam" id="3.40.50.300:FF:001117">
    <property type="entry name" value="Mitochondrial Rho GTPase 2"/>
    <property type="match status" value="1"/>
</dbReference>
<dbReference type="CDD" id="cd01893">
    <property type="entry name" value="Miro1"/>
    <property type="match status" value="1"/>
</dbReference>
<dbReference type="InterPro" id="IPR021181">
    <property type="entry name" value="Miro"/>
</dbReference>
<feature type="domain" description="EF-hand" evidence="20">
    <location>
        <begin position="307"/>
        <end position="342"/>
    </location>
</feature>
<organism evidence="22 23">
    <name type="scientific">Sapajus apella</name>
    <name type="common">Brown-capped capuchin</name>
    <name type="synonym">Cebus apella</name>
    <dbReference type="NCBI Taxonomy" id="9515"/>
    <lineage>
        <taxon>Eukaryota</taxon>
        <taxon>Metazoa</taxon>
        <taxon>Chordata</taxon>
        <taxon>Craniata</taxon>
        <taxon>Vertebrata</taxon>
        <taxon>Euteleostomi</taxon>
        <taxon>Mammalia</taxon>
        <taxon>Eutheria</taxon>
        <taxon>Euarchontoglires</taxon>
        <taxon>Primates</taxon>
        <taxon>Haplorrhini</taxon>
        <taxon>Platyrrhini</taxon>
        <taxon>Cebidae</taxon>
        <taxon>Cebinae</taxon>
        <taxon>Sapajus</taxon>
    </lineage>
</organism>
<keyword evidence="4" id="KW-0479">Metal-binding</keyword>
<keyword evidence="7 18" id="KW-1000">Mitochondrion outer membrane</keyword>
<dbReference type="PROSITE" id="PS51419">
    <property type="entry name" value="RAB"/>
    <property type="match status" value="1"/>
</dbReference>
<dbReference type="SUPFAM" id="SSF52540">
    <property type="entry name" value="P-loop containing nucleoside triphosphate hydrolases"/>
    <property type="match status" value="2"/>
</dbReference>
<keyword evidence="11 19" id="KW-1133">Transmembrane helix</keyword>
<dbReference type="PROSITE" id="PS51423">
    <property type="entry name" value="MIRO"/>
    <property type="match status" value="2"/>
</dbReference>
<evidence type="ECO:0000256" key="14">
    <source>
        <dbReference type="ARBA" id="ARBA00023136"/>
    </source>
</evidence>
<keyword evidence="8 18" id="KW-0378">Hydrolase</keyword>
<keyword evidence="10" id="KW-0460">Magnesium</keyword>
<dbReference type="FunFam" id="1.10.238.10:FF:000021">
    <property type="entry name" value="Mitochondrial Rho GTPase"/>
    <property type="match status" value="1"/>
</dbReference>
<dbReference type="CDD" id="cd01892">
    <property type="entry name" value="Miro2"/>
    <property type="match status" value="1"/>
</dbReference>
<protein>
    <recommendedName>
        <fullName evidence="18">Mitochondrial Rho GTPase</fullName>
        <ecNumber evidence="18">3.6.5.-</ecNumber>
    </recommendedName>
</protein>
<dbReference type="EC" id="3.6.5.-" evidence="18"/>
<dbReference type="GO" id="GO:0005741">
    <property type="term" value="C:mitochondrial outer membrane"/>
    <property type="evidence" value="ECO:0007669"/>
    <property type="project" value="UniProtKB-SubCell"/>
</dbReference>
<dbReference type="InterPro" id="IPR002048">
    <property type="entry name" value="EF_hand_dom"/>
</dbReference>
<dbReference type="PIRSF" id="PIRSF037488">
    <property type="entry name" value="Mt_Rho_GTPase"/>
    <property type="match status" value="1"/>
</dbReference>
<dbReference type="Proteomes" id="UP000504640">
    <property type="component" value="Unplaced"/>
</dbReference>
<dbReference type="SMART" id="SM00175">
    <property type="entry name" value="RAB"/>
    <property type="match status" value="1"/>
</dbReference>
<dbReference type="InterPro" id="IPR027417">
    <property type="entry name" value="P-loop_NTPase"/>
</dbReference>
<evidence type="ECO:0000256" key="11">
    <source>
        <dbReference type="ARBA" id="ARBA00022989"/>
    </source>
</evidence>
<gene>
    <name evidence="23" type="primary">RHOT2</name>
</gene>
<evidence type="ECO:0000313" key="22">
    <source>
        <dbReference type="Proteomes" id="UP000504640"/>
    </source>
</evidence>
<dbReference type="GO" id="GO:0005509">
    <property type="term" value="F:calcium ion binding"/>
    <property type="evidence" value="ECO:0007669"/>
    <property type="project" value="InterPro"/>
</dbReference>
<dbReference type="AlphaFoldDB" id="A0A6J3H647"/>
<keyword evidence="12 18" id="KW-0496">Mitochondrion</keyword>
<dbReference type="Pfam" id="PF08356">
    <property type="entry name" value="EF_assoc_2"/>
    <property type="match status" value="1"/>
</dbReference>
<name>A0A6J3H647_SAPAP</name>
<comment type="catalytic activity">
    <reaction evidence="17">
        <text>GTP + H2O = GDP + phosphate + H(+)</text>
        <dbReference type="Rhea" id="RHEA:19669"/>
        <dbReference type="ChEBI" id="CHEBI:15377"/>
        <dbReference type="ChEBI" id="CHEBI:15378"/>
        <dbReference type="ChEBI" id="CHEBI:37565"/>
        <dbReference type="ChEBI" id="CHEBI:43474"/>
        <dbReference type="ChEBI" id="CHEBI:58189"/>
    </reaction>
    <physiologicalReaction direction="left-to-right" evidence="17">
        <dbReference type="Rhea" id="RHEA:19670"/>
    </physiologicalReaction>
</comment>
<dbReference type="PANTHER" id="PTHR24072">
    <property type="entry name" value="RHO FAMILY GTPASE"/>
    <property type="match status" value="1"/>
</dbReference>
<evidence type="ECO:0000256" key="8">
    <source>
        <dbReference type="ARBA" id="ARBA00022801"/>
    </source>
</evidence>
<dbReference type="InterPro" id="IPR013566">
    <property type="entry name" value="EF_hand_assoc_1"/>
</dbReference>
<comment type="function">
    <text evidence="18">Atypical mitochondrial nucleoside-triphosphatase (NTPase) involved in mitochondrial trafficking. Probably involved in control of anterograde transport of mitochondria and their subcellular distribution. Can hydrolyze GTP, ATP and UTP.</text>
</comment>
<evidence type="ECO:0000256" key="6">
    <source>
        <dbReference type="ARBA" id="ARBA00022741"/>
    </source>
</evidence>
<reference evidence="23" key="1">
    <citation type="submission" date="2025-08" db="UniProtKB">
        <authorList>
            <consortium name="RefSeq"/>
        </authorList>
    </citation>
    <scope>IDENTIFICATION</scope>
    <source>
        <tissue evidence="23">Blood</tissue>
    </source>
</reference>
<evidence type="ECO:0000313" key="23">
    <source>
        <dbReference type="RefSeq" id="XP_032125284.1"/>
    </source>
</evidence>
<dbReference type="InterPro" id="IPR013567">
    <property type="entry name" value="EF_hand_assoc_2"/>
</dbReference>
<evidence type="ECO:0000256" key="2">
    <source>
        <dbReference type="ARBA" id="ARBA00007981"/>
    </source>
</evidence>
<dbReference type="GO" id="GO:0007264">
    <property type="term" value="P:small GTPase-mediated signal transduction"/>
    <property type="evidence" value="ECO:0007669"/>
    <property type="project" value="InterPro"/>
</dbReference>
<comment type="subcellular location">
    <subcellularLocation>
        <location evidence="1 18">Mitochondrion outer membrane</location>
        <topology evidence="1 18">Single-pass type IV membrane protein</topology>
    </subcellularLocation>
</comment>
<dbReference type="InterPro" id="IPR020860">
    <property type="entry name" value="MIRO_dom"/>
</dbReference>
<proteinExistence type="inferred from homology"/>
<keyword evidence="22" id="KW-1185">Reference proteome</keyword>
<keyword evidence="3 19" id="KW-0812">Transmembrane</keyword>
<comment type="similarity">
    <text evidence="2 18">Belongs to the mitochondrial Rho GTPase family.</text>
</comment>
<dbReference type="InterPro" id="IPR003578">
    <property type="entry name" value="Small_GTPase_Rho"/>
</dbReference>
<dbReference type="PRINTS" id="PR00449">
    <property type="entry name" value="RASTRNSFRMNG"/>
</dbReference>
<keyword evidence="14 18" id="KW-0472">Membrane</keyword>
<evidence type="ECO:0000259" key="20">
    <source>
        <dbReference type="PROSITE" id="PS50222"/>
    </source>
</evidence>
<dbReference type="Gene3D" id="3.40.50.300">
    <property type="entry name" value="P-loop containing nucleotide triphosphate hydrolases"/>
    <property type="match status" value="2"/>
</dbReference>
<evidence type="ECO:0000256" key="19">
    <source>
        <dbReference type="SAM" id="Phobius"/>
    </source>
</evidence>
<evidence type="ECO:0000256" key="15">
    <source>
        <dbReference type="ARBA" id="ARBA00047358"/>
    </source>
</evidence>
<dbReference type="PROSITE" id="PS00018">
    <property type="entry name" value="EF_HAND_1"/>
    <property type="match status" value="1"/>
</dbReference>
<dbReference type="SUPFAM" id="SSF47473">
    <property type="entry name" value="EF-hand"/>
    <property type="match status" value="1"/>
</dbReference>
<dbReference type="Pfam" id="PF08355">
    <property type="entry name" value="EF_assoc_1"/>
    <property type="match status" value="1"/>
</dbReference>
<dbReference type="RefSeq" id="XP_032125284.1">
    <property type="nucleotide sequence ID" value="XM_032269393.1"/>
</dbReference>
<evidence type="ECO:0000256" key="5">
    <source>
        <dbReference type="ARBA" id="ARBA00022737"/>
    </source>
</evidence>
<feature type="domain" description="Miro" evidence="21">
    <location>
        <begin position="418"/>
        <end position="580"/>
    </location>
</feature>
<evidence type="ECO:0000256" key="9">
    <source>
        <dbReference type="ARBA" id="ARBA00022837"/>
    </source>
</evidence>
<feature type="domain" description="Miro" evidence="21">
    <location>
        <begin position="2"/>
        <end position="168"/>
    </location>
</feature>
<dbReference type="SMART" id="SM00173">
    <property type="entry name" value="RAS"/>
    <property type="match status" value="1"/>
</dbReference>
<evidence type="ECO:0000259" key="21">
    <source>
        <dbReference type="PROSITE" id="PS51423"/>
    </source>
</evidence>
<accession>A0A6J3H647</accession>
<keyword evidence="6 18" id="KW-0547">Nucleotide-binding</keyword>
<dbReference type="PROSITE" id="PS50222">
    <property type="entry name" value="EF_HAND_2"/>
    <property type="match status" value="1"/>
</dbReference>
<evidence type="ECO:0000256" key="18">
    <source>
        <dbReference type="PIRNR" id="PIRNR037488"/>
    </source>
</evidence>
<dbReference type="Gene3D" id="1.10.238.10">
    <property type="entry name" value="EF-hand"/>
    <property type="match status" value="3"/>
</dbReference>
<comment type="catalytic activity">
    <reaction evidence="16">
        <text>ATP + H2O = ADP + phosphate + H(+)</text>
        <dbReference type="Rhea" id="RHEA:13065"/>
        <dbReference type="ChEBI" id="CHEBI:15377"/>
        <dbReference type="ChEBI" id="CHEBI:15378"/>
        <dbReference type="ChEBI" id="CHEBI:30616"/>
        <dbReference type="ChEBI" id="CHEBI:43474"/>
        <dbReference type="ChEBI" id="CHEBI:456216"/>
    </reaction>
    <physiologicalReaction direction="left-to-right" evidence="16">
        <dbReference type="Rhea" id="RHEA:13066"/>
    </physiologicalReaction>
</comment>
<dbReference type="GeneID" id="116543658"/>
<dbReference type="InterPro" id="IPR011992">
    <property type="entry name" value="EF-hand-dom_pair"/>
</dbReference>
<dbReference type="GO" id="GO:0003924">
    <property type="term" value="F:GTPase activity"/>
    <property type="evidence" value="ECO:0007669"/>
    <property type="project" value="InterPro"/>
</dbReference>
<evidence type="ECO:0000256" key="13">
    <source>
        <dbReference type="ARBA" id="ARBA00023134"/>
    </source>
</evidence>
<dbReference type="GO" id="GO:0007005">
    <property type="term" value="P:mitochondrion organization"/>
    <property type="evidence" value="ECO:0007669"/>
    <property type="project" value="InterPro"/>
</dbReference>
<evidence type="ECO:0000256" key="12">
    <source>
        <dbReference type="ARBA" id="ARBA00023128"/>
    </source>
</evidence>
<evidence type="ECO:0000256" key="1">
    <source>
        <dbReference type="ARBA" id="ARBA00004200"/>
    </source>
</evidence>
<keyword evidence="9 18" id="KW-0106">Calcium</keyword>
<sequence>MRRDVRILLLGEAQVGKTSLILSLVGEEFPEEVPSRAEEITIPADVTPEKVPTHIVDYSEAEQTDEELREEIHKANVVCVVYDVSEEATIEKIRTKWIPLVNGGTTRGPRVPIILVGNKSDLRSGSSMEAVLPIMSQFPEIETCVECSAKNLRNISELFYYAQKAVLHPTAPLYDPEAKQLRPACTQALTRIFRLSDQDLDQALSDEELNAFQAEILLRAPLGSAGPGGREDGGVQECGWWCVGWPADPGCAGFLFLNTLFIQRGRHETTWTILRRFGYSDALELTADYLFPPLHVPPGCSTELSHLGYQFVQRMFEKHDQDRDGALSPVELQSLFSVFPAAPWGPELPRTVRTEADRLPLHGYLCQWTLVTYLDVRSCLGHLGYLGYPTLCEQDSQTHAITVTREKRLDQEKGQTQRSVLLCKVVGARGVGKSAFLQAFLGRSLGHQDTREEPPGYTIDTVQVNGQEKYLILCEVGPEGLLATSLDAACDVACLMFDGSDPESFAHCASVYKRHYMDGQTPCLFVSSKADLPEGVLPAGLSPAEFCRKHRLPAPVPFSCAGPAEPSAAVFTQLATMAAFPHLVYAELRPSSFWLRGLLGVVGAAVAAVLSFSLYRVLVKSQ</sequence>
<evidence type="ECO:0000256" key="17">
    <source>
        <dbReference type="ARBA" id="ARBA00049117"/>
    </source>
</evidence>
<dbReference type="SMART" id="SM00174">
    <property type="entry name" value="RHO"/>
    <property type="match status" value="1"/>
</dbReference>
<dbReference type="CTD" id="89941"/>
<evidence type="ECO:0000256" key="4">
    <source>
        <dbReference type="ARBA" id="ARBA00022723"/>
    </source>
</evidence>
<dbReference type="Pfam" id="PF00071">
    <property type="entry name" value="Ras"/>
    <property type="match status" value="1"/>
</dbReference>
<evidence type="ECO:0000256" key="3">
    <source>
        <dbReference type="ARBA" id="ARBA00022692"/>
    </source>
</evidence>
<keyword evidence="5" id="KW-0677">Repeat</keyword>
<dbReference type="InterPro" id="IPR001806">
    <property type="entry name" value="Small_GTPase"/>
</dbReference>
<dbReference type="FunFam" id="3.40.50.300:FF:000170">
    <property type="entry name" value="Mitochondrial Rho GTPase"/>
    <property type="match status" value="1"/>
</dbReference>
<comment type="catalytic activity">
    <reaction evidence="15">
        <text>UTP + H2O = UDP + phosphate + H(+)</text>
        <dbReference type="Rhea" id="RHEA:64900"/>
        <dbReference type="ChEBI" id="CHEBI:15377"/>
        <dbReference type="ChEBI" id="CHEBI:15378"/>
        <dbReference type="ChEBI" id="CHEBI:43474"/>
        <dbReference type="ChEBI" id="CHEBI:46398"/>
        <dbReference type="ChEBI" id="CHEBI:58223"/>
    </reaction>
    <physiologicalReaction direction="left-to-right" evidence="15">
        <dbReference type="Rhea" id="RHEA:64901"/>
    </physiologicalReaction>
</comment>
<evidence type="ECO:0000256" key="7">
    <source>
        <dbReference type="ARBA" id="ARBA00022787"/>
    </source>
</evidence>
<keyword evidence="13 18" id="KW-0342">GTP-binding</keyword>
<dbReference type="GO" id="GO:0005525">
    <property type="term" value="F:GTP binding"/>
    <property type="evidence" value="ECO:0007669"/>
    <property type="project" value="UniProtKB-KW"/>
</dbReference>
<evidence type="ECO:0000256" key="10">
    <source>
        <dbReference type="ARBA" id="ARBA00022842"/>
    </source>
</evidence>
<dbReference type="InterPro" id="IPR018247">
    <property type="entry name" value="EF_Hand_1_Ca_BS"/>
</dbReference>